<keyword evidence="7" id="KW-0791">Threonine biosynthesis</keyword>
<name>A0A316AYE4_9BACT</name>
<protein>
    <recommendedName>
        <fullName evidence="5 11">Threonine synthase</fullName>
        <ecNumber evidence="4 11">4.2.3.1</ecNumber>
    </recommendedName>
</protein>
<dbReference type="PANTHER" id="PTHR42690:SF1">
    <property type="entry name" value="THREONINE SYNTHASE-LIKE 2"/>
    <property type="match status" value="1"/>
</dbReference>
<dbReference type="InterPro" id="IPR051166">
    <property type="entry name" value="Threonine_Synthase"/>
</dbReference>
<evidence type="ECO:0000256" key="12">
    <source>
        <dbReference type="PIRSR" id="PIRSR604450-51"/>
    </source>
</evidence>
<dbReference type="PROSITE" id="PS00165">
    <property type="entry name" value="DEHYDRATASE_SER_THR"/>
    <property type="match status" value="1"/>
</dbReference>
<dbReference type="InterPro" id="IPR001926">
    <property type="entry name" value="TrpB-like_PALP"/>
</dbReference>
<dbReference type="Gene3D" id="3.90.1380.10">
    <property type="entry name" value="Threonine synthase, N-terminal domain"/>
    <property type="match status" value="1"/>
</dbReference>
<evidence type="ECO:0000259" key="14">
    <source>
        <dbReference type="Pfam" id="PF14821"/>
    </source>
</evidence>
<dbReference type="Gene3D" id="3.40.50.1100">
    <property type="match status" value="2"/>
</dbReference>
<dbReference type="NCBIfam" id="TIGR00260">
    <property type="entry name" value="thrC"/>
    <property type="match status" value="1"/>
</dbReference>
<evidence type="ECO:0000256" key="5">
    <source>
        <dbReference type="ARBA" id="ARBA00018679"/>
    </source>
</evidence>
<dbReference type="InterPro" id="IPR000634">
    <property type="entry name" value="Ser/Thr_deHydtase_PyrdxlP-BS"/>
</dbReference>
<dbReference type="Pfam" id="PF00291">
    <property type="entry name" value="PALP"/>
    <property type="match status" value="1"/>
</dbReference>
<dbReference type="EMBL" id="QGDT01000014">
    <property type="protein sequence ID" value="PWJ55237.1"/>
    <property type="molecule type" value="Genomic_DNA"/>
</dbReference>
<evidence type="ECO:0000256" key="11">
    <source>
        <dbReference type="NCBIfam" id="TIGR00260"/>
    </source>
</evidence>
<evidence type="ECO:0000256" key="10">
    <source>
        <dbReference type="ARBA" id="ARBA00049144"/>
    </source>
</evidence>
<reference evidence="15 16" key="1">
    <citation type="submission" date="2018-03" db="EMBL/GenBank/DDBJ databases">
        <title>Genomic Encyclopedia of Archaeal and Bacterial Type Strains, Phase II (KMG-II): from individual species to whole genera.</title>
        <authorList>
            <person name="Goeker M."/>
        </authorList>
    </citation>
    <scope>NUCLEOTIDE SEQUENCE [LARGE SCALE GENOMIC DNA]</scope>
    <source>
        <strain evidence="15 16">DSM 100346</strain>
    </source>
</reference>
<keyword evidence="16" id="KW-1185">Reference proteome</keyword>
<dbReference type="Proteomes" id="UP000245880">
    <property type="component" value="Unassembled WGS sequence"/>
</dbReference>
<evidence type="ECO:0000256" key="1">
    <source>
        <dbReference type="ARBA" id="ARBA00001933"/>
    </source>
</evidence>
<evidence type="ECO:0000256" key="8">
    <source>
        <dbReference type="ARBA" id="ARBA00022898"/>
    </source>
</evidence>
<keyword evidence="9" id="KW-0456">Lyase</keyword>
<dbReference type="Pfam" id="PF14821">
    <property type="entry name" value="Thr_synth_N"/>
    <property type="match status" value="1"/>
</dbReference>
<dbReference type="InterPro" id="IPR036052">
    <property type="entry name" value="TrpB-like_PALP_sf"/>
</dbReference>
<dbReference type="GO" id="GO:0030170">
    <property type="term" value="F:pyridoxal phosphate binding"/>
    <property type="evidence" value="ECO:0007669"/>
    <property type="project" value="InterPro"/>
</dbReference>
<dbReference type="GO" id="GO:0009088">
    <property type="term" value="P:threonine biosynthetic process"/>
    <property type="evidence" value="ECO:0007669"/>
    <property type="project" value="UniProtKB-UniRule"/>
</dbReference>
<keyword evidence="6" id="KW-0028">Amino-acid biosynthesis</keyword>
<dbReference type="EC" id="4.2.3.1" evidence="4 11"/>
<evidence type="ECO:0000256" key="2">
    <source>
        <dbReference type="ARBA" id="ARBA00004979"/>
    </source>
</evidence>
<gene>
    <name evidence="15" type="ORF">CLV98_1145</name>
</gene>
<comment type="caution">
    <text evidence="15">The sequence shown here is derived from an EMBL/GenBank/DDBJ whole genome shotgun (WGS) entry which is preliminary data.</text>
</comment>
<dbReference type="AlphaFoldDB" id="A0A316AYE4"/>
<accession>A0A316AYE4</accession>
<evidence type="ECO:0000256" key="3">
    <source>
        <dbReference type="ARBA" id="ARBA00005517"/>
    </source>
</evidence>
<feature type="domain" description="Threonine synthase N-terminal" evidence="14">
    <location>
        <begin position="3"/>
        <end position="80"/>
    </location>
</feature>
<comment type="catalytic activity">
    <reaction evidence="10">
        <text>O-phospho-L-homoserine + H2O = L-threonine + phosphate</text>
        <dbReference type="Rhea" id="RHEA:10840"/>
        <dbReference type="ChEBI" id="CHEBI:15377"/>
        <dbReference type="ChEBI" id="CHEBI:43474"/>
        <dbReference type="ChEBI" id="CHEBI:57590"/>
        <dbReference type="ChEBI" id="CHEBI:57926"/>
        <dbReference type="EC" id="4.2.3.1"/>
    </reaction>
</comment>
<dbReference type="OrthoDB" id="9763107at2"/>
<evidence type="ECO:0000256" key="6">
    <source>
        <dbReference type="ARBA" id="ARBA00022605"/>
    </source>
</evidence>
<dbReference type="InterPro" id="IPR029144">
    <property type="entry name" value="Thr_synth_N"/>
</dbReference>
<feature type="modified residue" description="N6-(pyridoxal phosphate)lysine" evidence="12">
    <location>
        <position position="107"/>
    </location>
</feature>
<evidence type="ECO:0000313" key="16">
    <source>
        <dbReference type="Proteomes" id="UP000245880"/>
    </source>
</evidence>
<dbReference type="SUPFAM" id="SSF53686">
    <property type="entry name" value="Tryptophan synthase beta subunit-like PLP-dependent enzymes"/>
    <property type="match status" value="1"/>
</dbReference>
<dbReference type="InterPro" id="IPR037158">
    <property type="entry name" value="Thr_synth_N_sf"/>
</dbReference>
<comment type="pathway">
    <text evidence="2">Amino-acid biosynthesis; L-threonine biosynthesis; L-threonine from L-aspartate: step 5/5.</text>
</comment>
<proteinExistence type="inferred from homology"/>
<dbReference type="GO" id="GO:0004795">
    <property type="term" value="F:threonine synthase activity"/>
    <property type="evidence" value="ECO:0007669"/>
    <property type="project" value="UniProtKB-UniRule"/>
</dbReference>
<dbReference type="InterPro" id="IPR004450">
    <property type="entry name" value="Thr_synthase-like"/>
</dbReference>
<comment type="similarity">
    <text evidence="3">Belongs to the threonine synthase family.</text>
</comment>
<organism evidence="15 16">
    <name type="scientific">Dyadobacter jejuensis</name>
    <dbReference type="NCBI Taxonomy" id="1082580"/>
    <lineage>
        <taxon>Bacteria</taxon>
        <taxon>Pseudomonadati</taxon>
        <taxon>Bacteroidota</taxon>
        <taxon>Cytophagia</taxon>
        <taxon>Cytophagales</taxon>
        <taxon>Spirosomataceae</taxon>
        <taxon>Dyadobacter</taxon>
    </lineage>
</organism>
<evidence type="ECO:0000313" key="15">
    <source>
        <dbReference type="EMBL" id="PWJ55237.1"/>
    </source>
</evidence>
<dbReference type="UniPathway" id="UPA00050">
    <property type="reaction ID" value="UER00065"/>
</dbReference>
<evidence type="ECO:0000256" key="7">
    <source>
        <dbReference type="ARBA" id="ARBA00022697"/>
    </source>
</evidence>
<evidence type="ECO:0000256" key="4">
    <source>
        <dbReference type="ARBA" id="ARBA00013028"/>
    </source>
</evidence>
<dbReference type="PANTHER" id="PTHR42690">
    <property type="entry name" value="THREONINE SYNTHASE FAMILY MEMBER"/>
    <property type="match status" value="1"/>
</dbReference>
<dbReference type="RefSeq" id="WP_109677152.1">
    <property type="nucleotide sequence ID" value="NZ_QGDT01000014.1"/>
</dbReference>
<feature type="domain" description="Tryptophan synthase beta chain-like PALP" evidence="13">
    <location>
        <begin position="87"/>
        <end position="374"/>
    </location>
</feature>
<comment type="cofactor">
    <cofactor evidence="1 12">
        <name>pyridoxal 5'-phosphate</name>
        <dbReference type="ChEBI" id="CHEBI:597326"/>
    </cofactor>
</comment>
<evidence type="ECO:0000259" key="13">
    <source>
        <dbReference type="Pfam" id="PF00291"/>
    </source>
</evidence>
<sequence>MIFYSTKTSSHKAKLEEAIFRSLPPDNGLYMPEHIPSLSQAFLDDIQNKTFKEIAIEVTHTLLSDDLTRQEVVEIIDLAYDFEAPTQRISEDVYVLELFHGPSMAFKDFGARFMAALMSYFLKRNNKELNILVATSGDTGGAVAQGFFDVPGISVTILYPSGKVSDIQEKQLTTLGHNVQALEVDGTFDDCQKLVKEAFLDQELNERFNLASANSINIARLIPQSFYYFAAYAQLKQLGKPIVFAVPSGNFGNLSAGLLAFRMGLPAAHFVAATNKNNAVPRYLESGTYNPLPSIETISNAMDVGNPSNFVRLTRFFQEDLNLIREKVSGYYFDDSQTRDAMRELNDALEYIACPHTAVAYLGLEAYRKESNSDFVGVFLSTAHPAKFIDLVEQTLGKSIEVPERLQKLLSLPKTATKLSSDFISFKDLLISTLSKK</sequence>
<evidence type="ECO:0000256" key="9">
    <source>
        <dbReference type="ARBA" id="ARBA00023239"/>
    </source>
</evidence>
<keyword evidence="8 12" id="KW-0663">Pyridoxal phosphate</keyword>